<protein>
    <submittedName>
        <fullName evidence="2">Transposase</fullName>
    </submittedName>
</protein>
<proteinExistence type="predicted"/>
<evidence type="ECO:0000313" key="1">
    <source>
        <dbReference type="EMBL" id="KKG05496.1"/>
    </source>
</evidence>
<dbReference type="Proteomes" id="UP000034279">
    <property type="component" value="Unassembled WGS sequence"/>
</dbReference>
<dbReference type="Proteomes" id="UP000034566">
    <property type="component" value="Unassembled WGS sequence"/>
</dbReference>
<dbReference type="EMBL" id="JJQQ01000145">
    <property type="protein sequence ID" value="KKH64600.1"/>
    <property type="molecule type" value="Genomic_DNA"/>
</dbReference>
<evidence type="ECO:0000313" key="2">
    <source>
        <dbReference type="EMBL" id="KKG57249.1"/>
    </source>
</evidence>
<gene>
    <name evidence="2" type="ORF">DU33_06090</name>
    <name evidence="1" type="ORF">DU40_08330</name>
    <name evidence="3" type="ORF">DU45_02470</name>
    <name evidence="4" type="ORF">DU64_07415</name>
    <name evidence="5" type="ORF">DU87_07330</name>
</gene>
<dbReference type="Proteomes" id="UP000033933">
    <property type="component" value="Unassembled WGS sequence"/>
</dbReference>
<dbReference type="AlphaFoldDB" id="A0A0F8GR80"/>
<evidence type="ECO:0000313" key="6">
    <source>
        <dbReference type="Proteomes" id="UP000033933"/>
    </source>
</evidence>
<dbReference type="Proteomes" id="UP000034188">
    <property type="component" value="Unassembled WGS sequence"/>
</dbReference>
<evidence type="ECO:0000313" key="7">
    <source>
        <dbReference type="Proteomes" id="UP000034188"/>
    </source>
</evidence>
<evidence type="ECO:0000313" key="9">
    <source>
        <dbReference type="Proteomes" id="UP000034566"/>
    </source>
</evidence>
<dbReference type="EMBL" id="JJOT01000020">
    <property type="protein sequence ID" value="KKG05496.1"/>
    <property type="molecule type" value="Genomic_DNA"/>
</dbReference>
<dbReference type="EMBL" id="JJPI01000023">
    <property type="protein sequence ID" value="KKG57249.1"/>
    <property type="molecule type" value="Genomic_DNA"/>
</dbReference>
<name>A0A0F8GR80_METMZ</name>
<dbReference type="Proteomes" id="UP000034597">
    <property type="component" value="Unassembled WGS sequence"/>
</dbReference>
<dbReference type="EMBL" id="JJPJ01000032">
    <property type="protein sequence ID" value="KKG64750.1"/>
    <property type="molecule type" value="Genomic_DNA"/>
</dbReference>
<dbReference type="PATRIC" id="fig|2209.42.peg.1369"/>
<accession>A0A0F8GR80</accession>
<dbReference type="EMBL" id="JJPK01000058">
    <property type="protein sequence ID" value="KKG61935.1"/>
    <property type="molecule type" value="Genomic_DNA"/>
</dbReference>
<evidence type="ECO:0000313" key="10">
    <source>
        <dbReference type="Proteomes" id="UP000034597"/>
    </source>
</evidence>
<comment type="caution">
    <text evidence="2">The sequence shown here is derived from an EMBL/GenBank/DDBJ whole genome shotgun (WGS) entry which is preliminary data.</text>
</comment>
<organism evidence="2 7">
    <name type="scientific">Methanosarcina mazei</name>
    <name type="common">Methanosarcina frisia</name>
    <dbReference type="NCBI Taxonomy" id="2209"/>
    <lineage>
        <taxon>Archaea</taxon>
        <taxon>Methanobacteriati</taxon>
        <taxon>Methanobacteriota</taxon>
        <taxon>Stenosarchaea group</taxon>
        <taxon>Methanomicrobia</taxon>
        <taxon>Methanosarcinales</taxon>
        <taxon>Methanosarcinaceae</taxon>
        <taxon>Methanosarcina</taxon>
    </lineage>
</organism>
<dbReference type="RefSeq" id="WP_048036891.1">
    <property type="nucleotide sequence ID" value="NZ_JJOT01000020.1"/>
</dbReference>
<evidence type="ECO:0000313" key="3">
    <source>
        <dbReference type="EMBL" id="KKG61935.1"/>
    </source>
</evidence>
<evidence type="ECO:0000313" key="4">
    <source>
        <dbReference type="EMBL" id="KKG64750.1"/>
    </source>
</evidence>
<evidence type="ECO:0000313" key="5">
    <source>
        <dbReference type="EMBL" id="KKH64600.1"/>
    </source>
</evidence>
<sequence length="434" mass="51851">MVTINLTLNNFSELPSLLYLFARFGNDYEYTTRGIFRRKIPPACPICSISMVHNGYNPYTKQGLGEINIGRYKCSNCGNTQEEDHSFWEDLKTLLFDSFNNFFQVLRYHNVSYDGISAIMDFIYPRSRSTILRAFNKEMEQENVPKSENIRIVHYDEQHPKEGRCQKYRLTILDAKTQRPLADELFDDKSSDTIKKFLQKNLDPSESVFIVTDFDNKYPEILKEVFGNKLVHQYCLMHLNKLIVNDFPRKTTIEQELLKYRLLNIFYNRENEIKFLERFLSEELKVINNEKIHKEWIKRAKIEFSQFRQELKLGRRRNKENLPLHSLEKSKNNFDKLMEQIRTYDEVIQKRLWMINKHWFNLTLFQYLPGAPATNNPIESYYSKSLKTDSKKQFRTNKGIENQIKLAEMKRANLLKKPEKSLMELFRLFTPFKL</sequence>
<evidence type="ECO:0000313" key="8">
    <source>
        <dbReference type="Proteomes" id="UP000034279"/>
    </source>
</evidence>
<reference evidence="6 7" key="1">
    <citation type="journal article" date="2015" name="ISME J.">
        <title>Genomic and phenotypic differentiation among Methanosarcina mazei populations from Columbia River sediment.</title>
        <authorList>
            <person name="Youngblut N.D."/>
            <person name="Wirth J.S."/>
            <person name="Henriksen J.R."/>
            <person name="Smith M."/>
            <person name="Simon H."/>
            <person name="Metcalf W.W."/>
            <person name="Whitaker R.J."/>
        </authorList>
    </citation>
    <scope>NUCLEOTIDE SEQUENCE [LARGE SCALE GENOMIC DNA]</scope>
    <source>
        <strain evidence="5 6">1.H.M.0.1</strain>
        <strain evidence="1 10">2.F.T.0.2</strain>
        <strain evidence="2 7">3.F.T.1A.1</strain>
        <strain evidence="4 8">3.F.T.1A.2</strain>
        <strain evidence="3 9">3.F.T.1A.4</strain>
    </source>
</reference>